<comment type="caution">
    <text evidence="4">The sequence shown here is derived from an EMBL/GenBank/DDBJ whole genome shotgun (WGS) entry which is preliminary data.</text>
</comment>
<dbReference type="InterPro" id="IPR029058">
    <property type="entry name" value="AB_hydrolase_fold"/>
</dbReference>
<name>A0A4U0WLI2_9PEZI</name>
<feature type="domain" description="AB hydrolase-1" evidence="3">
    <location>
        <begin position="153"/>
        <end position="241"/>
    </location>
</feature>
<dbReference type="InterPro" id="IPR000073">
    <property type="entry name" value="AB_hydrolase_1"/>
</dbReference>
<dbReference type="Pfam" id="PF00561">
    <property type="entry name" value="Abhydrolase_1"/>
    <property type="match status" value="1"/>
</dbReference>
<evidence type="ECO:0000313" key="5">
    <source>
        <dbReference type="Proteomes" id="UP000308768"/>
    </source>
</evidence>
<dbReference type="SUPFAM" id="SSF53474">
    <property type="entry name" value="alpha/beta-Hydrolases"/>
    <property type="match status" value="1"/>
</dbReference>
<reference evidence="4 5" key="1">
    <citation type="submission" date="2017-03" db="EMBL/GenBank/DDBJ databases">
        <title>Genomes of endolithic fungi from Antarctica.</title>
        <authorList>
            <person name="Coleine C."/>
            <person name="Masonjones S."/>
            <person name="Stajich J.E."/>
        </authorList>
    </citation>
    <scope>NUCLEOTIDE SEQUENCE [LARGE SCALE GENOMIC DNA]</scope>
    <source>
        <strain evidence="4 5">CCFEE 5187</strain>
    </source>
</reference>
<dbReference type="PANTHER" id="PTHR43329">
    <property type="entry name" value="EPOXIDE HYDROLASE"/>
    <property type="match status" value="1"/>
</dbReference>
<comment type="similarity">
    <text evidence="2">Belongs to the AB hydrolase superfamily. Epoxide hydrolase family.</text>
</comment>
<dbReference type="PRINTS" id="PR00412">
    <property type="entry name" value="EPOXHYDRLASE"/>
</dbReference>
<dbReference type="EMBL" id="NAJN01001418">
    <property type="protein sequence ID" value="TKA63333.1"/>
    <property type="molecule type" value="Genomic_DNA"/>
</dbReference>
<protein>
    <recommendedName>
        <fullName evidence="3">AB hydrolase-1 domain-containing protein</fullName>
    </recommendedName>
</protein>
<dbReference type="Proteomes" id="UP000308768">
    <property type="component" value="Unassembled WGS sequence"/>
</dbReference>
<evidence type="ECO:0000256" key="2">
    <source>
        <dbReference type="ARBA" id="ARBA00038334"/>
    </source>
</evidence>
<evidence type="ECO:0000259" key="3">
    <source>
        <dbReference type="Pfam" id="PF00561"/>
    </source>
</evidence>
<organism evidence="4 5">
    <name type="scientific">Cryomyces minteri</name>
    <dbReference type="NCBI Taxonomy" id="331657"/>
    <lineage>
        <taxon>Eukaryota</taxon>
        <taxon>Fungi</taxon>
        <taxon>Dikarya</taxon>
        <taxon>Ascomycota</taxon>
        <taxon>Pezizomycotina</taxon>
        <taxon>Dothideomycetes</taxon>
        <taxon>Dothideomycetes incertae sedis</taxon>
        <taxon>Cryomyces</taxon>
    </lineage>
</organism>
<evidence type="ECO:0000313" key="4">
    <source>
        <dbReference type="EMBL" id="TKA63333.1"/>
    </source>
</evidence>
<accession>A0A4U0WLI2</accession>
<dbReference type="STRING" id="331657.A0A4U0WLI2"/>
<keyword evidence="1" id="KW-0378">Hydrolase</keyword>
<dbReference type="InterPro" id="IPR000639">
    <property type="entry name" value="Epox_hydrolase-like"/>
</dbReference>
<keyword evidence="5" id="KW-1185">Reference proteome</keyword>
<dbReference type="GO" id="GO:0016787">
    <property type="term" value="F:hydrolase activity"/>
    <property type="evidence" value="ECO:0007669"/>
    <property type="project" value="UniProtKB-KW"/>
</dbReference>
<evidence type="ECO:0000256" key="1">
    <source>
        <dbReference type="ARBA" id="ARBA00022801"/>
    </source>
</evidence>
<dbReference type="OrthoDB" id="284184at2759"/>
<dbReference type="AlphaFoldDB" id="A0A4U0WLI2"/>
<proteinExistence type="inferred from homology"/>
<gene>
    <name evidence="4" type="ORF">B0A49_09494</name>
</gene>
<dbReference type="Gene3D" id="3.40.50.1820">
    <property type="entry name" value="alpha/beta hydrolase"/>
    <property type="match status" value="1"/>
</dbReference>
<sequence>MLPSPLVKVKPHVRRDQVLQPTFHLIRFVLSFTAVRLLSILLLAPTYVAVKALTILPQIIGEGSLVLTQAGREELIRRTDSYRRKEEHQARQQLNGTFRFQQAQLVSARKHAIRHKAGWSPSIEDFEVCGARVNVVHETPQPGRSGGRGGRQTIVLLHGNPEWSYKWRDIIPILTQEGYEVFALDWLGHGLSDKPIDASTISFELHMNTLISLFEHFDIQSCCIVADGWGGCIATCTAPYLPTTRQPRIFLLDSFFPRRAPDSGLHCYLLHLLCFIATGILNGYLAEAATVRYLVPGTASSVVRGYSAPYVYGGIRTKASIIRFSHLAPLLPDVFLFKVRESAQWRTLEGLCGPDNFTNINAQALLADRDRGVKAFWKRCTERGWKVCVVSGERGPLLGSRDEAVAEHIDRGALVEVPRAVWMEEAGHYSCEEGPKTVAKHICRFLEVTRPRM</sequence>